<reference evidence="3 4" key="1">
    <citation type="journal article" date="2019" name="ISME J.">
        <title>Deianiraea, an extracellular bacterium associated with the ciliate Paramecium, suggests an alternative scenario for the evolution of Rickettsiales.</title>
        <authorList>
            <person name="Castelli M."/>
            <person name="Sabaneyeva E."/>
            <person name="Lanzoni O."/>
            <person name="Lebedeva N."/>
            <person name="Floriano A.M."/>
            <person name="Gaiarsa S."/>
            <person name="Benken K."/>
            <person name="Modeo L."/>
            <person name="Bandi C."/>
            <person name="Potekhin A."/>
            <person name="Sassera D."/>
            <person name="Petroni G."/>
        </authorList>
    </citation>
    <scope>NUCLEOTIDE SEQUENCE [LARGE SCALE GENOMIC DNA]</scope>
    <source>
        <strain evidence="3">CyL4-1</strain>
    </source>
</reference>
<evidence type="ECO:0000313" key="3">
    <source>
        <dbReference type="EMBL" id="QED23047.1"/>
    </source>
</evidence>
<dbReference type="InterPro" id="IPR029464">
    <property type="entry name" value="HSDR_N"/>
</dbReference>
<dbReference type="OrthoDB" id="9148007at2"/>
<evidence type="ECO:0000259" key="2">
    <source>
        <dbReference type="Pfam" id="PF13588"/>
    </source>
</evidence>
<sequence>MVHKQEKQELLLTISSKIQKIATESQGFERSLEQNSPKGRNSKEDEEYLEANTENVLLKPFVEIFGYNTQSLTDPNRAVAQHKVNSRRVDLALFKNNQISIVIECKGFNFNLNNKQYINQLSEYFNNISPAPKFGILTNGLQYKFYASFDNNNRLDDNICFEFDIRTDSNNMEKLDRLYNILHEVDEETAKQAKTYSRTREFIEEDILNNPTDLFIRKGILETAKESGLILHEGKIITAKDTENLKPIVRKIFEDIIKERVQQGLIQAINSNNPQPTEQETKANKTEFTELEHQALLIIKAIASELESFDINRITADDCQGHCNIILDGQARNKKICVLYFNNTKKLSISINSSQSQNNTPYNLTSPSDIYKYKEELKESIRVFIQV</sequence>
<dbReference type="Pfam" id="PF13588">
    <property type="entry name" value="HSDR_N_2"/>
    <property type="match status" value="1"/>
</dbReference>
<dbReference type="Proteomes" id="UP000321934">
    <property type="component" value="Chromosome"/>
</dbReference>
<proteinExistence type="predicted"/>
<feature type="region of interest" description="Disordered" evidence="1">
    <location>
        <begin position="25"/>
        <end position="47"/>
    </location>
</feature>
<evidence type="ECO:0000313" key="4">
    <source>
        <dbReference type="Proteomes" id="UP000321934"/>
    </source>
</evidence>
<feature type="compositionally biased region" description="Polar residues" evidence="1">
    <location>
        <begin position="25"/>
        <end position="39"/>
    </location>
</feature>
<keyword evidence="3" id="KW-0540">Nuclease</keyword>
<dbReference type="GO" id="GO:0008168">
    <property type="term" value="F:methyltransferase activity"/>
    <property type="evidence" value="ECO:0007669"/>
    <property type="project" value="UniProtKB-KW"/>
</dbReference>
<keyword evidence="3" id="KW-0808">Transferase</keyword>
<keyword evidence="3" id="KW-0489">Methyltransferase</keyword>
<accession>A0A5B8XGK2</accession>
<keyword evidence="3" id="KW-0255">Endonuclease</keyword>
<dbReference type="EMBL" id="CP029077">
    <property type="protein sequence ID" value="QED23047.1"/>
    <property type="molecule type" value="Genomic_DNA"/>
</dbReference>
<dbReference type="GO" id="GO:0004519">
    <property type="term" value="F:endonuclease activity"/>
    <property type="evidence" value="ECO:0007669"/>
    <property type="project" value="UniProtKB-KW"/>
</dbReference>
<dbReference type="RefSeq" id="WP_146820347.1">
    <property type="nucleotide sequence ID" value="NZ_CP029077.1"/>
</dbReference>
<keyword evidence="4" id="KW-1185">Reference proteome</keyword>
<feature type="domain" description="Type I restriction enzyme R protein N-terminal" evidence="2">
    <location>
        <begin position="60"/>
        <end position="148"/>
    </location>
</feature>
<keyword evidence="3" id="KW-0378">Hydrolase</keyword>
<evidence type="ECO:0000256" key="1">
    <source>
        <dbReference type="SAM" id="MobiDB-lite"/>
    </source>
</evidence>
<name>A0A5B8XGK2_9RICK</name>
<organism evidence="3 4">
    <name type="scientific">Candidatus Deianiraea vastatrix</name>
    <dbReference type="NCBI Taxonomy" id="2163644"/>
    <lineage>
        <taxon>Bacteria</taxon>
        <taxon>Pseudomonadati</taxon>
        <taxon>Pseudomonadota</taxon>
        <taxon>Alphaproteobacteria</taxon>
        <taxon>Rickettsiales</taxon>
        <taxon>Candidatus Deianiraeaceae</taxon>
        <taxon>Candidatus Deianiraea</taxon>
    </lineage>
</organism>
<dbReference type="GO" id="GO:0032259">
    <property type="term" value="P:methylation"/>
    <property type="evidence" value="ECO:0007669"/>
    <property type="project" value="UniProtKB-KW"/>
</dbReference>
<protein>
    <submittedName>
        <fullName evidence="3">Restriction endonuclease/methylase, N-terminal</fullName>
    </submittedName>
</protein>
<gene>
    <name evidence="3" type="ORF">Deia_00239</name>
</gene>
<dbReference type="AlphaFoldDB" id="A0A5B8XGK2"/>